<comment type="caution">
    <text evidence="3">The sequence shown here is derived from an EMBL/GenBank/DDBJ whole genome shotgun (WGS) entry which is preliminary data.</text>
</comment>
<keyword evidence="4" id="KW-1185">Reference proteome</keyword>
<evidence type="ECO:0000313" key="4">
    <source>
        <dbReference type="Proteomes" id="UP000634136"/>
    </source>
</evidence>
<organism evidence="3 4">
    <name type="scientific">Senna tora</name>
    <dbReference type="NCBI Taxonomy" id="362788"/>
    <lineage>
        <taxon>Eukaryota</taxon>
        <taxon>Viridiplantae</taxon>
        <taxon>Streptophyta</taxon>
        <taxon>Embryophyta</taxon>
        <taxon>Tracheophyta</taxon>
        <taxon>Spermatophyta</taxon>
        <taxon>Magnoliopsida</taxon>
        <taxon>eudicotyledons</taxon>
        <taxon>Gunneridae</taxon>
        <taxon>Pentapetalae</taxon>
        <taxon>rosids</taxon>
        <taxon>fabids</taxon>
        <taxon>Fabales</taxon>
        <taxon>Fabaceae</taxon>
        <taxon>Caesalpinioideae</taxon>
        <taxon>Cassia clade</taxon>
        <taxon>Senna</taxon>
    </lineage>
</organism>
<gene>
    <name evidence="3" type="ORF">G2W53_003150</name>
</gene>
<keyword evidence="1" id="KW-0175">Coiled coil</keyword>
<evidence type="ECO:0000256" key="2">
    <source>
        <dbReference type="SAM" id="MobiDB-lite"/>
    </source>
</evidence>
<dbReference type="EMBL" id="JAAIUW010000002">
    <property type="protein sequence ID" value="KAF7840852.1"/>
    <property type="molecule type" value="Genomic_DNA"/>
</dbReference>
<reference evidence="3" key="1">
    <citation type="submission" date="2020-09" db="EMBL/GenBank/DDBJ databases">
        <title>Genome-Enabled Discovery of Anthraquinone Biosynthesis in Senna tora.</title>
        <authorList>
            <person name="Kang S.-H."/>
            <person name="Pandey R.P."/>
            <person name="Lee C.-M."/>
            <person name="Sim J.-S."/>
            <person name="Jeong J.-T."/>
            <person name="Choi B.-S."/>
            <person name="Jung M."/>
            <person name="Ginzburg D."/>
            <person name="Zhao K."/>
            <person name="Won S.Y."/>
            <person name="Oh T.-J."/>
            <person name="Yu Y."/>
            <person name="Kim N.-H."/>
            <person name="Lee O.R."/>
            <person name="Lee T.-H."/>
            <person name="Bashyal P."/>
            <person name="Kim T.-S."/>
            <person name="Lee W.-H."/>
            <person name="Kawkins C."/>
            <person name="Kim C.-K."/>
            <person name="Kim J.S."/>
            <person name="Ahn B.O."/>
            <person name="Rhee S.Y."/>
            <person name="Sohng J.K."/>
        </authorList>
    </citation>
    <scope>NUCLEOTIDE SEQUENCE</scope>
    <source>
        <tissue evidence="3">Leaf</tissue>
    </source>
</reference>
<dbReference type="Proteomes" id="UP000634136">
    <property type="component" value="Unassembled WGS sequence"/>
</dbReference>
<feature type="coiled-coil region" evidence="1">
    <location>
        <begin position="251"/>
        <end position="306"/>
    </location>
</feature>
<sequence>MAIVQNPNKRHRPSSPTPPMVKRGKMVKMVIANIDSQASANERAKEVQANLPLKFPSFTKLMLPSHVYIVRHDCPNEVDIALSLLDLEGSMKHHDSVENDPNNVPMICDANQPDDQTIEDDEDLGSEILGGIRLSESTITFQQVTSIENFNIIVNGLVIDSELSQHLKTKYYELCSSQRMFLHENLLEGLNCKLVSGIICETINIADAIRASKITSPPGGFTIWSKTLKAFEAMGMNIGFLLARLDQLMGLASKSRRYEEARLERDRAEEERKVLEARIAEVKEIIDRLNGEIENSNMNFEKLEVVFQELAKSPW</sequence>
<feature type="region of interest" description="Disordered" evidence="2">
    <location>
        <begin position="1"/>
        <end position="23"/>
    </location>
</feature>
<proteinExistence type="predicted"/>
<protein>
    <submittedName>
        <fullName evidence="3">B3 domain-containing protein</fullName>
    </submittedName>
</protein>
<accession>A0A834XAE5</accession>
<dbReference type="OrthoDB" id="1909330at2759"/>
<name>A0A834XAE5_9FABA</name>
<dbReference type="AlphaFoldDB" id="A0A834XAE5"/>
<evidence type="ECO:0000313" key="3">
    <source>
        <dbReference type="EMBL" id="KAF7840852.1"/>
    </source>
</evidence>
<evidence type="ECO:0000256" key="1">
    <source>
        <dbReference type="SAM" id="Coils"/>
    </source>
</evidence>